<dbReference type="InterPro" id="IPR000160">
    <property type="entry name" value="GGDEF_dom"/>
</dbReference>
<evidence type="ECO:0000259" key="1">
    <source>
        <dbReference type="PROSITE" id="PS50887"/>
    </source>
</evidence>
<dbReference type="InterPro" id="IPR029787">
    <property type="entry name" value="Nucleotide_cyclase"/>
</dbReference>
<accession>A0ABM7Z3J9</accession>
<evidence type="ECO:0000313" key="2">
    <source>
        <dbReference type="EMBL" id="BDI17576.1"/>
    </source>
</evidence>
<dbReference type="SUPFAM" id="SSF55073">
    <property type="entry name" value="Nucleotide cyclase"/>
    <property type="match status" value="1"/>
</dbReference>
<proteinExistence type="predicted"/>
<dbReference type="Proteomes" id="UP001055453">
    <property type="component" value="Chromosome"/>
</dbReference>
<dbReference type="PROSITE" id="PS50887">
    <property type="entry name" value="GGDEF"/>
    <property type="match status" value="1"/>
</dbReference>
<gene>
    <name evidence="2" type="ORF">ANSO36C_33780</name>
</gene>
<organism evidence="2 3">
    <name type="scientific">Nostoc cf. commune SO-36</name>
    <dbReference type="NCBI Taxonomy" id="449208"/>
    <lineage>
        <taxon>Bacteria</taxon>
        <taxon>Bacillati</taxon>
        <taxon>Cyanobacteriota</taxon>
        <taxon>Cyanophyceae</taxon>
        <taxon>Nostocales</taxon>
        <taxon>Nostocaceae</taxon>
        <taxon>Nostoc</taxon>
    </lineage>
</organism>
<dbReference type="InterPro" id="IPR043128">
    <property type="entry name" value="Rev_trsase/Diguanyl_cyclase"/>
</dbReference>
<keyword evidence="3" id="KW-1185">Reference proteome</keyword>
<reference evidence="2" key="1">
    <citation type="submission" date="2022-04" db="EMBL/GenBank/DDBJ databases">
        <title>Complete genome sequence of a cyanobacterium, Nostoc sp. SO-36, isolated in Antarctica.</title>
        <authorList>
            <person name="Kanesaki Y."/>
            <person name="Effendi D."/>
            <person name="Sakamoto T."/>
            <person name="Ohtani S."/>
            <person name="Awai K."/>
        </authorList>
    </citation>
    <scope>NUCLEOTIDE SEQUENCE</scope>
    <source>
        <strain evidence="2">SO-36</strain>
    </source>
</reference>
<name>A0ABM7Z3J9_NOSCO</name>
<dbReference type="Pfam" id="PF00990">
    <property type="entry name" value="GGDEF"/>
    <property type="match status" value="1"/>
</dbReference>
<evidence type="ECO:0000313" key="3">
    <source>
        <dbReference type="Proteomes" id="UP001055453"/>
    </source>
</evidence>
<dbReference type="Gene3D" id="3.30.70.270">
    <property type="match status" value="1"/>
</dbReference>
<feature type="domain" description="GGDEF" evidence="1">
    <location>
        <begin position="1"/>
        <end position="50"/>
    </location>
</feature>
<sequence length="50" mass="5520">MARYGGEEFSILLPNTDLAGSIKVAENIQQAIYDQARDLQENKVPAKQGQ</sequence>
<dbReference type="EMBL" id="AP025732">
    <property type="protein sequence ID" value="BDI17576.1"/>
    <property type="molecule type" value="Genomic_DNA"/>
</dbReference>
<protein>
    <recommendedName>
        <fullName evidence="1">GGDEF domain-containing protein</fullName>
    </recommendedName>
</protein>